<accession>A0AA87ZHZ7</accession>
<evidence type="ECO:0000313" key="8">
    <source>
        <dbReference type="EMBL" id="GMN37332.1"/>
    </source>
</evidence>
<evidence type="ECO:0000313" key="7">
    <source>
        <dbReference type="EMBL" id="GMN37322.1"/>
    </source>
</evidence>
<dbReference type="GO" id="GO:0008270">
    <property type="term" value="F:zinc ion binding"/>
    <property type="evidence" value="ECO:0007669"/>
    <property type="project" value="UniProtKB-KW"/>
</dbReference>
<evidence type="ECO:0000256" key="2">
    <source>
        <dbReference type="ARBA" id="ARBA00022771"/>
    </source>
</evidence>
<gene>
    <name evidence="6" type="ORF">TIFTF001_042616</name>
    <name evidence="7" type="ORF">TIFTF001_042619</name>
    <name evidence="8" type="ORF">TIFTF001_042621</name>
    <name evidence="9" type="ORF">TIFTF001_042624</name>
</gene>
<dbReference type="SUPFAM" id="SSF57903">
    <property type="entry name" value="FYVE/PHD zinc finger"/>
    <property type="match status" value="1"/>
</dbReference>
<keyword evidence="1" id="KW-0479">Metal-binding</keyword>
<dbReference type="PROSITE" id="PS50016">
    <property type="entry name" value="ZF_PHD_2"/>
    <property type="match status" value="1"/>
</dbReference>
<dbReference type="Pfam" id="PF25874">
    <property type="entry name" value="WHD_plant_repro"/>
    <property type="match status" value="1"/>
</dbReference>
<dbReference type="SMART" id="SM00249">
    <property type="entry name" value="PHD"/>
    <property type="match status" value="1"/>
</dbReference>
<dbReference type="InterPro" id="IPR013083">
    <property type="entry name" value="Znf_RING/FYVE/PHD"/>
</dbReference>
<evidence type="ECO:0000256" key="3">
    <source>
        <dbReference type="ARBA" id="ARBA00022833"/>
    </source>
</evidence>
<dbReference type="EMBL" id="BTGU01002391">
    <property type="protein sequence ID" value="GMN37322.1"/>
    <property type="molecule type" value="Genomic_DNA"/>
</dbReference>
<protein>
    <recommendedName>
        <fullName evidence="5">PHD-type domain-containing protein</fullName>
    </recommendedName>
</protein>
<dbReference type="Gene3D" id="3.30.40.10">
    <property type="entry name" value="Zinc/RING finger domain, C3HC4 (zinc finger)"/>
    <property type="match status" value="1"/>
</dbReference>
<dbReference type="PANTHER" id="PTHR46201">
    <property type="entry name" value="PHD FINGER PROTEIN MALE MEIOCYTE DEATH 1-RELATED"/>
    <property type="match status" value="1"/>
</dbReference>
<evidence type="ECO:0000256" key="1">
    <source>
        <dbReference type="ARBA" id="ARBA00022723"/>
    </source>
</evidence>
<evidence type="ECO:0000256" key="4">
    <source>
        <dbReference type="PROSITE-ProRule" id="PRU00146"/>
    </source>
</evidence>
<dbReference type="Pfam" id="PF25565">
    <property type="entry name" value="Ubiquitin_At1g33420"/>
    <property type="match status" value="1"/>
</dbReference>
<dbReference type="InterPro" id="IPR057765">
    <property type="entry name" value="MS1-like_ubiquitin"/>
</dbReference>
<dbReference type="PANTHER" id="PTHR46201:SF9">
    <property type="entry name" value="PHD FINGER PROTEIN MALE MEIOCYTE DEATH 1"/>
    <property type="match status" value="1"/>
</dbReference>
<keyword evidence="10" id="KW-1185">Reference proteome</keyword>
<dbReference type="InterPro" id="IPR001965">
    <property type="entry name" value="Znf_PHD"/>
</dbReference>
<evidence type="ECO:0000259" key="5">
    <source>
        <dbReference type="PROSITE" id="PS50016"/>
    </source>
</evidence>
<dbReference type="InterPro" id="IPR011011">
    <property type="entry name" value="Znf_FYVE_PHD"/>
</dbReference>
<organism evidence="6 10">
    <name type="scientific">Ficus carica</name>
    <name type="common">Common fig</name>
    <dbReference type="NCBI Taxonomy" id="3494"/>
    <lineage>
        <taxon>Eukaryota</taxon>
        <taxon>Viridiplantae</taxon>
        <taxon>Streptophyta</taxon>
        <taxon>Embryophyta</taxon>
        <taxon>Tracheophyta</taxon>
        <taxon>Spermatophyta</taxon>
        <taxon>Magnoliopsida</taxon>
        <taxon>eudicotyledons</taxon>
        <taxon>Gunneridae</taxon>
        <taxon>Pentapetalae</taxon>
        <taxon>rosids</taxon>
        <taxon>fabids</taxon>
        <taxon>Rosales</taxon>
        <taxon>Moraceae</taxon>
        <taxon>Ficeae</taxon>
        <taxon>Ficus</taxon>
    </lineage>
</organism>
<dbReference type="InterPro" id="IPR019786">
    <property type="entry name" value="Zinc_finger_PHD-type_CS"/>
</dbReference>
<proteinExistence type="predicted"/>
<dbReference type="InterPro" id="IPR019787">
    <property type="entry name" value="Znf_PHD-finger"/>
</dbReference>
<dbReference type="EMBL" id="BTGU01002390">
    <property type="protein sequence ID" value="GMN37319.1"/>
    <property type="molecule type" value="Genomic_DNA"/>
</dbReference>
<dbReference type="PROSITE" id="PS01359">
    <property type="entry name" value="ZF_PHD_1"/>
    <property type="match status" value="1"/>
</dbReference>
<dbReference type="AlphaFoldDB" id="A0AA87ZHZ7"/>
<comment type="caution">
    <text evidence="6">The sequence shown here is derived from an EMBL/GenBank/DDBJ whole genome shotgun (WGS) entry which is preliminary data.</text>
</comment>
<reference evidence="6" key="1">
    <citation type="submission" date="2023-07" db="EMBL/GenBank/DDBJ databases">
        <title>draft genome sequence of fig (Ficus carica).</title>
        <authorList>
            <person name="Takahashi T."/>
            <person name="Nishimura K."/>
        </authorList>
    </citation>
    <scope>NUCLEOTIDE SEQUENCE</scope>
</reference>
<dbReference type="Proteomes" id="UP001187192">
    <property type="component" value="Unassembled WGS sequence"/>
</dbReference>
<dbReference type="EMBL" id="BTGU01002393">
    <property type="protein sequence ID" value="GMN37343.1"/>
    <property type="molecule type" value="Genomic_DNA"/>
</dbReference>
<dbReference type="InterPro" id="IPR059080">
    <property type="entry name" value="WHD_PTC1"/>
</dbReference>
<sequence length="326" mass="36340">MVTAYVRRVVTVIAKTDSRWPKEIFKQAADNIIKVLNKEFLNGNKQIQRKEVHAAASSLVQDTELVTSVLKSQNNVVVGNHIIRRAVDPINKILEYTIHEVDEEVSKEHEIVSSTMIVPRNDTYSDIIFLYKHLEIEEQDGHTTVFCRLLTTSTIGSSAIGEIVKIATKAKVRDLKKEVQDAFQLTYVAMEEIRVEEIDGLGEVDDETLLDQLKSEAVLSVRATGVHLTEASVRQGGSSAWNVACLCGANDDDGEHMVMCHKCDKWQHTRCLVIDEAVAASMLFICSDCENTDDETLQGNFNDNDAPSAAALPDHFSDINFDDFSL</sequence>
<name>A0AA87ZHZ7_FICCA</name>
<feature type="domain" description="PHD-type" evidence="5">
    <location>
        <begin position="242"/>
        <end position="292"/>
    </location>
</feature>
<evidence type="ECO:0000313" key="6">
    <source>
        <dbReference type="EMBL" id="GMN37319.1"/>
    </source>
</evidence>
<dbReference type="Pfam" id="PF00628">
    <property type="entry name" value="PHD"/>
    <property type="match status" value="1"/>
</dbReference>
<dbReference type="EMBL" id="BTGU01002392">
    <property type="protein sequence ID" value="GMN37332.1"/>
    <property type="molecule type" value="Genomic_DNA"/>
</dbReference>
<evidence type="ECO:0000313" key="10">
    <source>
        <dbReference type="Proteomes" id="UP001187192"/>
    </source>
</evidence>
<keyword evidence="3" id="KW-0862">Zinc</keyword>
<evidence type="ECO:0000313" key="9">
    <source>
        <dbReference type="EMBL" id="GMN37343.1"/>
    </source>
</evidence>
<keyword evidence="2 4" id="KW-0863">Zinc-finger</keyword>